<dbReference type="OrthoDB" id="5589766at2759"/>
<dbReference type="eggNOG" id="ENOG502RC08">
    <property type="taxonomic scope" value="Eukaryota"/>
</dbReference>
<dbReference type="AlphaFoldDB" id="G8BX99"/>
<dbReference type="EMBL" id="HE612864">
    <property type="protein sequence ID" value="CCE64527.1"/>
    <property type="molecule type" value="Genomic_DNA"/>
</dbReference>
<evidence type="ECO:0000256" key="2">
    <source>
        <dbReference type="SAM" id="MobiDB-lite"/>
    </source>
</evidence>
<dbReference type="GO" id="GO:0030010">
    <property type="term" value="P:establishment of cell polarity"/>
    <property type="evidence" value="ECO:0007669"/>
    <property type="project" value="EnsemblFungi"/>
</dbReference>
<evidence type="ECO:0000313" key="5">
    <source>
        <dbReference type="Proteomes" id="UP000005666"/>
    </source>
</evidence>
<feature type="compositionally biased region" description="Basic and acidic residues" evidence="2">
    <location>
        <begin position="702"/>
        <end position="717"/>
    </location>
</feature>
<dbReference type="PANTHER" id="PTHR28089">
    <property type="entry name" value="PROTEIN ZDS1-RELATED"/>
    <property type="match status" value="1"/>
</dbReference>
<accession>G8BX99</accession>
<dbReference type="GO" id="GO:0000183">
    <property type="term" value="P:rDNA heterochromatin formation"/>
    <property type="evidence" value="ECO:0007669"/>
    <property type="project" value="EnsemblFungi"/>
</dbReference>
<gene>
    <name evidence="4" type="primary">TPHA0I00200</name>
    <name evidence="4" type="ordered locus">TPHA_0I00200</name>
</gene>
<dbReference type="PANTHER" id="PTHR28089:SF1">
    <property type="entry name" value="PROTEIN ZDS1-RELATED"/>
    <property type="match status" value="1"/>
</dbReference>
<keyword evidence="5" id="KW-1185">Reference proteome</keyword>
<dbReference type="Pfam" id="PF08632">
    <property type="entry name" value="Zds_C"/>
    <property type="match status" value="1"/>
</dbReference>
<name>G8BX99_TETPH</name>
<feature type="compositionally biased region" description="Polar residues" evidence="2">
    <location>
        <begin position="445"/>
        <end position="470"/>
    </location>
</feature>
<feature type="region of interest" description="Disordered" evidence="2">
    <location>
        <begin position="643"/>
        <end position="737"/>
    </location>
</feature>
<dbReference type="OMA" id="SKFNTYK"/>
<proteinExistence type="predicted"/>
<dbReference type="RefSeq" id="XP_003686961.1">
    <property type="nucleotide sequence ID" value="XM_003686913.1"/>
</dbReference>
<feature type="region of interest" description="Disordered" evidence="2">
    <location>
        <begin position="177"/>
        <end position="201"/>
    </location>
</feature>
<evidence type="ECO:0000313" key="4">
    <source>
        <dbReference type="EMBL" id="CCE64527.1"/>
    </source>
</evidence>
<feature type="coiled-coil region" evidence="1">
    <location>
        <begin position="225"/>
        <end position="252"/>
    </location>
</feature>
<protein>
    <recommendedName>
        <fullName evidence="3">Protein Zds1 C-terminal domain-containing protein</fullName>
    </recommendedName>
</protein>
<dbReference type="InterPro" id="IPR013941">
    <property type="entry name" value="ZDS1_C"/>
</dbReference>
<dbReference type="SMART" id="SM01327">
    <property type="entry name" value="Zds_C"/>
    <property type="match status" value="1"/>
</dbReference>
<reference evidence="4 5" key="1">
    <citation type="journal article" date="2011" name="Proc. Natl. Acad. Sci. U.S.A.">
        <title>Evolutionary erosion of yeast sex chromosomes by mating-type switching accidents.</title>
        <authorList>
            <person name="Gordon J.L."/>
            <person name="Armisen D."/>
            <person name="Proux-Wera E."/>
            <person name="Oheigeartaigh S.S."/>
            <person name="Byrne K.P."/>
            <person name="Wolfe K.H."/>
        </authorList>
    </citation>
    <scope>NUCLEOTIDE SEQUENCE [LARGE SCALE GENOMIC DNA]</scope>
    <source>
        <strain evidence="5">ATCC 24235 / CBS 4417 / NBRC 1672 / NRRL Y-8282 / UCD 70-5</strain>
    </source>
</reference>
<dbReference type="GO" id="GO:0032880">
    <property type="term" value="P:regulation of protein localization"/>
    <property type="evidence" value="ECO:0007669"/>
    <property type="project" value="EnsemblFungi"/>
</dbReference>
<evidence type="ECO:0000256" key="1">
    <source>
        <dbReference type="SAM" id="Coils"/>
    </source>
</evidence>
<dbReference type="GO" id="GO:0005934">
    <property type="term" value="C:cellular bud tip"/>
    <property type="evidence" value="ECO:0007669"/>
    <property type="project" value="EnsemblFungi"/>
</dbReference>
<dbReference type="Proteomes" id="UP000005666">
    <property type="component" value="Chromosome 9"/>
</dbReference>
<dbReference type="STRING" id="1071381.G8BX99"/>
<feature type="region of interest" description="Disordered" evidence="2">
    <location>
        <begin position="445"/>
        <end position="476"/>
    </location>
</feature>
<dbReference type="KEGG" id="tpf:TPHA_0I00200"/>
<feature type="compositionally biased region" description="Basic and acidic residues" evidence="2">
    <location>
        <begin position="657"/>
        <end position="676"/>
    </location>
</feature>
<keyword evidence="1" id="KW-0175">Coiled coil</keyword>
<dbReference type="GO" id="GO:0005935">
    <property type="term" value="C:cellular bud neck"/>
    <property type="evidence" value="ECO:0007669"/>
    <property type="project" value="EnsemblFungi"/>
</dbReference>
<dbReference type="GO" id="GO:0010971">
    <property type="term" value="P:positive regulation of G2/M transition of mitotic cell cycle"/>
    <property type="evidence" value="ECO:0007669"/>
    <property type="project" value="EnsemblFungi"/>
</dbReference>
<feature type="domain" description="Protein Zds1 C-terminal" evidence="3">
    <location>
        <begin position="920"/>
        <end position="972"/>
    </location>
</feature>
<sequence>MSYKNETLRACTVEEKRKSAVLIAAQSLDLEVQNVKKLKRLSVGSMDLLLDPEFEYTMGSTNDSNSNTNTNTNTKKNLRKSRLFDNDNSLMECEVSENYDDIANLDSTSDLTSANVSDLANDNSFDKTGIEYLHNEDFEHVHTNENNNYTLGEEPNINESLFQSHKNNSQLRRGLSGVHSLNRGNSKQLKPKIQNKQTETEDQITQNLLWVPANKHPGVKPENYVELLQDTLQNINLNLNETQNNVEDTSNKTSDKMVMDREVIRRRRISQDLNRNHSSLVRRPTGLRISYSESVEEFHDALESENSLNSDKEREPSLSQNSISMITIDLQNKSTYQMGKNYASLKDITEELTKISNKAGLSNSDAISLARSLSIAGSVSKTDNSVSDNLQSATQGNDDNKPRSSEVSEAGYASNILVRNGITMPTRSLRRSKFNTYKIRNPSGNILEQSRISKSEPSSRNVTGSSNRASSFDIEHTQDVLRESAPLTFETISEEQVQDKSLDAIDILDKSLDISDKDFDSSHLSFSQGNITQSSDSSNDSVLVRPAYSHSIIQEKLDTDRGGDLEFSSNKFSETLFAKESDIQDDPDFVNLSIPERTKSQRVRAEKSNHSKHRHSPIITISEETPFKINNKKQLSQPLLNESEINKGDHGSIIPENLKHKASVKEASSKEKEPSTNKKQRFDKKIVSIFKRKSSKTSNNEIKNEKKTVLSQEDKRIMSSSSSKSTKQDISAAELQSDHLDDSLRTVERELLSESVHPTEVNIPVGTQSNSLDSKPIEIANTSYEDKLNSSYDENAEDSFSYLEESLETQNSLQPAVCITSNRADVVVTETVDELSDGDDSQDITGGEFYTDNTQVNTINTSYETSYNSTRIVEQEANTLPESSLPARKLTFKDVVKPERPNGPMEFTDSAFGFPLPKLTTSTVIMFDHRLPVNVERAIYRLSHLKLSDPKRELREQILLSNFMYAYLHLVNHSLYIEQAEQQAKESNMDTSEYDNSVVEVAYLDDSFTYSKQTKNNTGSDYLNNDVTNDYHTERNAADGSICIPDLSE</sequence>
<evidence type="ECO:0000259" key="3">
    <source>
        <dbReference type="SMART" id="SM01327"/>
    </source>
</evidence>
<dbReference type="InterPro" id="IPR040206">
    <property type="entry name" value="Zds1/2"/>
</dbReference>
<dbReference type="HOGENOM" id="CLU_011999_0_0_1"/>
<dbReference type="GeneID" id="11534484"/>
<feature type="region of interest" description="Disordered" evidence="2">
    <location>
        <begin position="378"/>
        <end position="409"/>
    </location>
</feature>
<feature type="compositionally biased region" description="Polar residues" evidence="2">
    <location>
        <begin position="378"/>
        <end position="397"/>
    </location>
</feature>
<organism evidence="4 5">
    <name type="scientific">Tetrapisispora phaffii (strain ATCC 24235 / CBS 4417 / NBRC 1672 / NRRL Y-8282 / UCD 70-5)</name>
    <name type="common">Yeast</name>
    <name type="synonym">Fabospora phaffii</name>
    <dbReference type="NCBI Taxonomy" id="1071381"/>
    <lineage>
        <taxon>Eukaryota</taxon>
        <taxon>Fungi</taxon>
        <taxon>Dikarya</taxon>
        <taxon>Ascomycota</taxon>
        <taxon>Saccharomycotina</taxon>
        <taxon>Saccharomycetes</taxon>
        <taxon>Saccharomycetales</taxon>
        <taxon>Saccharomycetaceae</taxon>
        <taxon>Tetrapisispora</taxon>
    </lineage>
</organism>
<dbReference type="GO" id="GO:0005737">
    <property type="term" value="C:cytoplasm"/>
    <property type="evidence" value="ECO:0007669"/>
    <property type="project" value="EnsemblFungi"/>
</dbReference>